<feature type="region of interest" description="Disordered" evidence="1">
    <location>
        <begin position="28"/>
        <end position="71"/>
    </location>
</feature>
<evidence type="ECO:0000256" key="1">
    <source>
        <dbReference type="SAM" id="MobiDB-lite"/>
    </source>
</evidence>
<evidence type="ECO:0000313" key="3">
    <source>
        <dbReference type="Proteomes" id="UP001516400"/>
    </source>
</evidence>
<comment type="caution">
    <text evidence="2">The sequence shown here is derived from an EMBL/GenBank/DDBJ whole genome shotgun (WGS) entry which is preliminary data.</text>
</comment>
<accession>A0ABD2N1X3</accession>
<organism evidence="2 3">
    <name type="scientific">Cryptolaemus montrouzieri</name>
    <dbReference type="NCBI Taxonomy" id="559131"/>
    <lineage>
        <taxon>Eukaryota</taxon>
        <taxon>Metazoa</taxon>
        <taxon>Ecdysozoa</taxon>
        <taxon>Arthropoda</taxon>
        <taxon>Hexapoda</taxon>
        <taxon>Insecta</taxon>
        <taxon>Pterygota</taxon>
        <taxon>Neoptera</taxon>
        <taxon>Endopterygota</taxon>
        <taxon>Coleoptera</taxon>
        <taxon>Polyphaga</taxon>
        <taxon>Cucujiformia</taxon>
        <taxon>Coccinelloidea</taxon>
        <taxon>Coccinellidae</taxon>
        <taxon>Scymninae</taxon>
        <taxon>Scymnini</taxon>
        <taxon>Cryptolaemus</taxon>
    </lineage>
</organism>
<dbReference type="EMBL" id="JABFTP020000062">
    <property type="protein sequence ID" value="KAL3272664.1"/>
    <property type="molecule type" value="Genomic_DNA"/>
</dbReference>
<protein>
    <submittedName>
        <fullName evidence="2">Uncharacterized protein</fullName>
    </submittedName>
</protein>
<name>A0ABD2N1X3_9CUCU</name>
<dbReference type="AlphaFoldDB" id="A0ABD2N1X3"/>
<proteinExistence type="predicted"/>
<gene>
    <name evidence="2" type="ORF">HHI36_014128</name>
</gene>
<sequence>MRSAHCQIKKETTAEIITSSCKNQLIDSNRKNNEKKNRLSKSKNKIFEEKTKGKQQIEKTKSNNSFIDSDDEKEIHFDTASEPDVVIEQESPDSRDADCMFCKSPFPQDTLGEMKCLMCSEPMVIAKVQSLIPEYVIFASNLSNFLKLTSYCSLSLK</sequence>
<dbReference type="Proteomes" id="UP001516400">
    <property type="component" value="Unassembled WGS sequence"/>
</dbReference>
<feature type="compositionally biased region" description="Basic and acidic residues" evidence="1">
    <location>
        <begin position="28"/>
        <end position="37"/>
    </location>
</feature>
<evidence type="ECO:0000313" key="2">
    <source>
        <dbReference type="EMBL" id="KAL3272664.1"/>
    </source>
</evidence>
<reference evidence="2 3" key="1">
    <citation type="journal article" date="2021" name="BMC Biol.">
        <title>Horizontally acquired antibacterial genes associated with adaptive radiation of ladybird beetles.</title>
        <authorList>
            <person name="Li H.S."/>
            <person name="Tang X.F."/>
            <person name="Huang Y.H."/>
            <person name="Xu Z.Y."/>
            <person name="Chen M.L."/>
            <person name="Du X.Y."/>
            <person name="Qiu B.Y."/>
            <person name="Chen P.T."/>
            <person name="Zhang W."/>
            <person name="Slipinski A."/>
            <person name="Escalona H.E."/>
            <person name="Waterhouse R.M."/>
            <person name="Zwick A."/>
            <person name="Pang H."/>
        </authorList>
    </citation>
    <scope>NUCLEOTIDE SEQUENCE [LARGE SCALE GENOMIC DNA]</scope>
    <source>
        <strain evidence="2">SYSU2018</strain>
    </source>
</reference>
<feature type="compositionally biased region" description="Basic and acidic residues" evidence="1">
    <location>
        <begin position="45"/>
        <end position="61"/>
    </location>
</feature>
<keyword evidence="3" id="KW-1185">Reference proteome</keyword>